<sequence length="79" mass="8544">MSSSTSTIKARHYTALSARLRQLGNNLAESEAQLAAMAGQLQSMAKLGVYCGAQFMAVSRLLDSELQLTKPIEPTQETK</sequence>
<organism evidence="2 3">
    <name type="scientific">Tremella mesenterica</name>
    <name type="common">Jelly fungus</name>
    <dbReference type="NCBI Taxonomy" id="5217"/>
    <lineage>
        <taxon>Eukaryota</taxon>
        <taxon>Fungi</taxon>
        <taxon>Dikarya</taxon>
        <taxon>Basidiomycota</taxon>
        <taxon>Agaricomycotina</taxon>
        <taxon>Tremellomycetes</taxon>
        <taxon>Tremellales</taxon>
        <taxon>Tremellaceae</taxon>
        <taxon>Tremella</taxon>
    </lineage>
</organism>
<name>A0A4Q1BIH6_TREME</name>
<gene>
    <name evidence="2" type="ORF">M231_05271</name>
</gene>
<accession>A0A4Q1BIH6</accession>
<dbReference type="OrthoDB" id="3358869at2759"/>
<protein>
    <submittedName>
        <fullName evidence="2">Uncharacterized protein</fullName>
    </submittedName>
</protein>
<dbReference type="GO" id="GO:0051010">
    <property type="term" value="F:microtubule plus-end binding"/>
    <property type="evidence" value="ECO:0007669"/>
    <property type="project" value="TreeGrafter"/>
</dbReference>
<dbReference type="AlphaFoldDB" id="A0A4Q1BIH6"/>
<dbReference type="VEuPathDB" id="FungiDB:TREMEDRAFT_41083"/>
<keyword evidence="3" id="KW-1185">Reference proteome</keyword>
<dbReference type="GO" id="GO:0008608">
    <property type="term" value="P:attachment of spindle microtubules to kinetochore"/>
    <property type="evidence" value="ECO:0007669"/>
    <property type="project" value="InterPro"/>
</dbReference>
<dbReference type="GO" id="GO:0042729">
    <property type="term" value="C:DASH complex"/>
    <property type="evidence" value="ECO:0007669"/>
    <property type="project" value="TreeGrafter"/>
</dbReference>
<evidence type="ECO:0000313" key="2">
    <source>
        <dbReference type="EMBL" id="RXK37448.1"/>
    </source>
</evidence>
<comment type="caution">
    <text evidence="2">The sequence shown here is derived from an EMBL/GenBank/DDBJ whole genome shotgun (WGS) entry which is preliminary data.</text>
</comment>
<dbReference type="InterPro" id="IPR042332">
    <property type="entry name" value="Hsk3"/>
</dbReference>
<dbReference type="Proteomes" id="UP000289152">
    <property type="component" value="Unassembled WGS sequence"/>
</dbReference>
<evidence type="ECO:0000256" key="1">
    <source>
        <dbReference type="SAM" id="Coils"/>
    </source>
</evidence>
<keyword evidence="1" id="KW-0175">Coiled coil</keyword>
<dbReference type="EMBL" id="SDIL01000068">
    <property type="protein sequence ID" value="RXK37448.1"/>
    <property type="molecule type" value="Genomic_DNA"/>
</dbReference>
<dbReference type="InterPro" id="IPR013183">
    <property type="entry name" value="Hsk3-like"/>
</dbReference>
<dbReference type="PANTHER" id="PTHR28289:SF1">
    <property type="entry name" value="DASH COMPLEX SUBUNIT HSK3"/>
    <property type="match status" value="1"/>
</dbReference>
<proteinExistence type="predicted"/>
<evidence type="ECO:0000313" key="3">
    <source>
        <dbReference type="Proteomes" id="UP000289152"/>
    </source>
</evidence>
<reference evidence="2 3" key="1">
    <citation type="submission" date="2016-06" db="EMBL/GenBank/DDBJ databases">
        <title>Evolution of pathogenesis and genome organization in the Tremellales.</title>
        <authorList>
            <person name="Cuomo C."/>
            <person name="Litvintseva A."/>
            <person name="Heitman J."/>
            <person name="Chen Y."/>
            <person name="Sun S."/>
            <person name="Springer D."/>
            <person name="Dromer F."/>
            <person name="Young S."/>
            <person name="Zeng Q."/>
            <person name="Chapman S."/>
            <person name="Gujja S."/>
            <person name="Saif S."/>
            <person name="Birren B."/>
        </authorList>
    </citation>
    <scope>NUCLEOTIDE SEQUENCE [LARGE SCALE GENOMIC DNA]</scope>
    <source>
        <strain evidence="2 3">ATCC 28783</strain>
    </source>
</reference>
<dbReference type="OMA" id="CGSQFMA"/>
<dbReference type="PANTHER" id="PTHR28289">
    <property type="entry name" value="DASH COMPLEX SUBUNIT HSK3"/>
    <property type="match status" value="1"/>
</dbReference>
<feature type="coiled-coil region" evidence="1">
    <location>
        <begin position="13"/>
        <end position="40"/>
    </location>
</feature>
<dbReference type="InParanoid" id="A0A4Q1BIH6"/>
<dbReference type="Pfam" id="PF08227">
    <property type="entry name" value="DASH_Hsk3"/>
    <property type="match status" value="1"/>
</dbReference>